<dbReference type="AlphaFoldDB" id="A0AAE1TGG1"/>
<gene>
    <name evidence="8" type="ORF">QN277_014119</name>
</gene>
<comment type="caution">
    <text evidence="8">The sequence shown here is derived from an EMBL/GenBank/DDBJ whole genome shotgun (WGS) entry which is preliminary data.</text>
</comment>
<keyword evidence="9" id="KW-1185">Reference proteome</keyword>
<dbReference type="PANTHER" id="PTHR45868">
    <property type="entry name" value="HEAVY METAL-ASSOCIATED ISOPRENYLATED PLANT PROTEIN 33-RELATED"/>
    <property type="match status" value="1"/>
</dbReference>
<name>A0AAE1TGG1_9FABA</name>
<protein>
    <recommendedName>
        <fullName evidence="7">HMA domain-containing protein</fullName>
    </recommendedName>
</protein>
<evidence type="ECO:0000256" key="1">
    <source>
        <dbReference type="ARBA" id="ARBA00022481"/>
    </source>
</evidence>
<evidence type="ECO:0000259" key="7">
    <source>
        <dbReference type="PROSITE" id="PS50846"/>
    </source>
</evidence>
<feature type="compositionally biased region" description="Low complexity" evidence="6">
    <location>
        <begin position="334"/>
        <end position="344"/>
    </location>
</feature>
<dbReference type="SUPFAM" id="SSF55008">
    <property type="entry name" value="HMA, heavy metal-associated domain"/>
    <property type="match status" value="1"/>
</dbReference>
<keyword evidence="1" id="KW-0488">Methylation</keyword>
<dbReference type="Proteomes" id="UP001293593">
    <property type="component" value="Unassembled WGS sequence"/>
</dbReference>
<feature type="region of interest" description="Disordered" evidence="6">
    <location>
        <begin position="85"/>
        <end position="287"/>
    </location>
</feature>
<evidence type="ECO:0000256" key="5">
    <source>
        <dbReference type="ARBA" id="ARBA00024045"/>
    </source>
</evidence>
<evidence type="ECO:0000256" key="3">
    <source>
        <dbReference type="ARBA" id="ARBA00023288"/>
    </source>
</evidence>
<feature type="compositionally biased region" description="Basic residues" evidence="6">
    <location>
        <begin position="209"/>
        <end position="218"/>
    </location>
</feature>
<comment type="similarity">
    <text evidence="5">Belongs to the HIPP family.</text>
</comment>
<dbReference type="PANTHER" id="PTHR45868:SF80">
    <property type="entry name" value="F15K9.8-RELATED"/>
    <property type="match status" value="1"/>
</dbReference>
<organism evidence="8 9">
    <name type="scientific">Acacia crassicarpa</name>
    <name type="common">northern wattle</name>
    <dbReference type="NCBI Taxonomy" id="499986"/>
    <lineage>
        <taxon>Eukaryota</taxon>
        <taxon>Viridiplantae</taxon>
        <taxon>Streptophyta</taxon>
        <taxon>Embryophyta</taxon>
        <taxon>Tracheophyta</taxon>
        <taxon>Spermatophyta</taxon>
        <taxon>Magnoliopsida</taxon>
        <taxon>eudicotyledons</taxon>
        <taxon>Gunneridae</taxon>
        <taxon>Pentapetalae</taxon>
        <taxon>rosids</taxon>
        <taxon>fabids</taxon>
        <taxon>Fabales</taxon>
        <taxon>Fabaceae</taxon>
        <taxon>Caesalpinioideae</taxon>
        <taxon>mimosoid clade</taxon>
        <taxon>Acacieae</taxon>
        <taxon>Acacia</taxon>
    </lineage>
</organism>
<keyword evidence="4" id="KW-0636">Prenylation</keyword>
<evidence type="ECO:0000256" key="6">
    <source>
        <dbReference type="SAM" id="MobiDB-lite"/>
    </source>
</evidence>
<feature type="compositionally biased region" description="Low complexity" evidence="6">
    <location>
        <begin position="268"/>
        <end position="287"/>
    </location>
</feature>
<proteinExistence type="inferred from homology"/>
<sequence>MAGTESKAEVREVEEHQVEPLMCRTCVLKVSIHCEGCKRKVKKVLQSIDGVYNVDIDLRQHKVVVTGNVNSETLIKKLVKTGKHAELWPEKAEPKKKKQPKPENKEKQADPESSEESNQGADTEKETVKVVVQDGNPSKESNEGPPTGKPSVQFQEPKPDLKQTVISPASNPSPVAEKKVSIAVQVGNENEAPPAAPGNEKSGASSAGGKKKKKKAHKGNNAGEHCGGDAPAGTGSENPPQGPGQGEEPVPAPFQNPGNESPPRHPTYHQYPPHYYSPPVYTVSHHTAYPSSSYSAAYYTAPQPHSYAQVRYPGMGTEMEPPPYDSVGYTSQPSDSSFEFFSDENPNACSVM</sequence>
<dbReference type="CDD" id="cd00371">
    <property type="entry name" value="HMA"/>
    <property type="match status" value="1"/>
</dbReference>
<dbReference type="Gene3D" id="3.30.70.100">
    <property type="match status" value="1"/>
</dbReference>
<feature type="region of interest" description="Disordered" evidence="6">
    <location>
        <begin position="312"/>
        <end position="352"/>
    </location>
</feature>
<feature type="domain" description="HMA" evidence="7">
    <location>
        <begin position="23"/>
        <end position="86"/>
    </location>
</feature>
<dbReference type="InterPro" id="IPR006121">
    <property type="entry name" value="HMA_dom"/>
</dbReference>
<evidence type="ECO:0000256" key="2">
    <source>
        <dbReference type="ARBA" id="ARBA00022723"/>
    </source>
</evidence>
<feature type="compositionally biased region" description="Low complexity" evidence="6">
    <location>
        <begin position="198"/>
        <end position="208"/>
    </location>
</feature>
<keyword evidence="3" id="KW-0449">Lipoprotein</keyword>
<evidence type="ECO:0000313" key="8">
    <source>
        <dbReference type="EMBL" id="KAK4282785.1"/>
    </source>
</evidence>
<reference evidence="8" key="1">
    <citation type="submission" date="2023-10" db="EMBL/GenBank/DDBJ databases">
        <title>Chromosome-level genome of the transformable northern wattle, Acacia crassicarpa.</title>
        <authorList>
            <person name="Massaro I."/>
            <person name="Sinha N.R."/>
            <person name="Poethig S."/>
            <person name="Leichty A.R."/>
        </authorList>
    </citation>
    <scope>NUCLEOTIDE SEQUENCE</scope>
    <source>
        <strain evidence="8">Acra3RX</strain>
        <tissue evidence="8">Leaf</tissue>
    </source>
</reference>
<feature type="compositionally biased region" description="Polar residues" evidence="6">
    <location>
        <begin position="164"/>
        <end position="173"/>
    </location>
</feature>
<dbReference type="GO" id="GO:0046872">
    <property type="term" value="F:metal ion binding"/>
    <property type="evidence" value="ECO:0007669"/>
    <property type="project" value="UniProtKB-KW"/>
</dbReference>
<evidence type="ECO:0000256" key="4">
    <source>
        <dbReference type="ARBA" id="ARBA00023289"/>
    </source>
</evidence>
<dbReference type="FunFam" id="3.30.70.100:FF:000008">
    <property type="entry name" value="Copper transport protein ATOX1"/>
    <property type="match status" value="1"/>
</dbReference>
<dbReference type="Pfam" id="PF00403">
    <property type="entry name" value="HMA"/>
    <property type="match status" value="1"/>
</dbReference>
<evidence type="ECO:0000313" key="9">
    <source>
        <dbReference type="Proteomes" id="UP001293593"/>
    </source>
</evidence>
<dbReference type="InterPro" id="IPR036163">
    <property type="entry name" value="HMA_dom_sf"/>
</dbReference>
<feature type="compositionally biased region" description="Basic and acidic residues" evidence="6">
    <location>
        <begin position="100"/>
        <end position="110"/>
    </location>
</feature>
<dbReference type="PROSITE" id="PS50846">
    <property type="entry name" value="HMA_2"/>
    <property type="match status" value="1"/>
</dbReference>
<accession>A0AAE1TGG1</accession>
<dbReference type="EMBL" id="JAWXYG010000002">
    <property type="protein sequence ID" value="KAK4282785.1"/>
    <property type="molecule type" value="Genomic_DNA"/>
</dbReference>
<keyword evidence="2" id="KW-0479">Metal-binding</keyword>